<keyword evidence="3" id="KW-1185">Reference proteome</keyword>
<evidence type="ECO:0000313" key="3">
    <source>
        <dbReference type="Proteomes" id="UP000001542"/>
    </source>
</evidence>
<dbReference type="VEuPathDB" id="TrichDB:TVAGG3_0809140"/>
<dbReference type="InterPro" id="IPR000195">
    <property type="entry name" value="Rab-GAP-TBC_dom"/>
</dbReference>
<dbReference type="SUPFAM" id="SSF47923">
    <property type="entry name" value="Ypt/Rab-GAP domain of gyp1p"/>
    <property type="match status" value="2"/>
</dbReference>
<dbReference type="SMR" id="A2FBL1"/>
<protein>
    <recommendedName>
        <fullName evidence="1">Rab-GAP TBC domain-containing protein</fullName>
    </recommendedName>
</protein>
<sequence>MKAPWSKDNEQKLFRALSGPNNSIKSRYDAEKFLFNQSTAKKSSERYISWMIALSILSSESDKVYTNLLQLVSNYEMLLDSKLNDRLNDPLSALSDDTKHQIQNDLNRTIKFFNELATSSNLPNTKKSGAVLRASRILALLQLSDNSFRYLQGYERYVFVCYLISVLFTTENDLPDIVAEASAYYLSSKMIELSGAAQILSNSSLLEQHFHKLDEKLVNINASLMNHLTFSQQSSINFALRWELLLFAEEHNYHGLVLIWDRIIARRQMIHQYIESLILAHFAQLPETRLNNVQHFKEWNIKQLLDDAEKYASQHSYFHWSKALMVAITVGAVSLVKLIH</sequence>
<dbReference type="PROSITE" id="PS50086">
    <property type="entry name" value="TBC_RABGAP"/>
    <property type="match status" value="1"/>
</dbReference>
<reference evidence="2" key="2">
    <citation type="journal article" date="2007" name="Science">
        <title>Draft genome sequence of the sexually transmitted pathogen Trichomonas vaginalis.</title>
        <authorList>
            <person name="Carlton J.M."/>
            <person name="Hirt R.P."/>
            <person name="Silva J.C."/>
            <person name="Delcher A.L."/>
            <person name="Schatz M."/>
            <person name="Zhao Q."/>
            <person name="Wortman J.R."/>
            <person name="Bidwell S.L."/>
            <person name="Alsmark U.C.M."/>
            <person name="Besteiro S."/>
            <person name="Sicheritz-Ponten T."/>
            <person name="Noel C.J."/>
            <person name="Dacks J.B."/>
            <person name="Foster P.G."/>
            <person name="Simillion C."/>
            <person name="Van de Peer Y."/>
            <person name="Miranda-Saavedra D."/>
            <person name="Barton G.J."/>
            <person name="Westrop G.D."/>
            <person name="Mueller S."/>
            <person name="Dessi D."/>
            <person name="Fiori P.L."/>
            <person name="Ren Q."/>
            <person name="Paulsen I."/>
            <person name="Zhang H."/>
            <person name="Bastida-Corcuera F.D."/>
            <person name="Simoes-Barbosa A."/>
            <person name="Brown M.T."/>
            <person name="Hayes R.D."/>
            <person name="Mukherjee M."/>
            <person name="Okumura C.Y."/>
            <person name="Schneider R."/>
            <person name="Smith A.J."/>
            <person name="Vanacova S."/>
            <person name="Villalvazo M."/>
            <person name="Haas B.J."/>
            <person name="Pertea M."/>
            <person name="Feldblyum T.V."/>
            <person name="Utterback T.R."/>
            <person name="Shu C.L."/>
            <person name="Osoegawa K."/>
            <person name="de Jong P.J."/>
            <person name="Hrdy I."/>
            <person name="Horvathova L."/>
            <person name="Zubacova Z."/>
            <person name="Dolezal P."/>
            <person name="Malik S.B."/>
            <person name="Logsdon J.M. Jr."/>
            <person name="Henze K."/>
            <person name="Gupta A."/>
            <person name="Wang C.C."/>
            <person name="Dunne R.L."/>
            <person name="Upcroft J.A."/>
            <person name="Upcroft P."/>
            <person name="White O."/>
            <person name="Salzberg S.L."/>
            <person name="Tang P."/>
            <person name="Chiu C.-H."/>
            <person name="Lee Y.-S."/>
            <person name="Embley T.M."/>
            <person name="Coombs G.H."/>
            <person name="Mottram J.C."/>
            <person name="Tachezy J."/>
            <person name="Fraser-Liggett C.M."/>
            <person name="Johnson P.J."/>
        </authorList>
    </citation>
    <scope>NUCLEOTIDE SEQUENCE [LARGE SCALE GENOMIC DNA]</scope>
    <source>
        <strain evidence="2">G3</strain>
    </source>
</reference>
<dbReference type="Proteomes" id="UP000001542">
    <property type="component" value="Unassembled WGS sequence"/>
</dbReference>
<accession>A2FBL1</accession>
<dbReference type="AlphaFoldDB" id="A2FBL1"/>
<dbReference type="Pfam" id="PF00566">
    <property type="entry name" value="RabGAP-TBC"/>
    <property type="match status" value="1"/>
</dbReference>
<gene>
    <name evidence="2" type="ORF">TVAG_279980</name>
</gene>
<evidence type="ECO:0000259" key="1">
    <source>
        <dbReference type="PROSITE" id="PS50086"/>
    </source>
</evidence>
<reference evidence="2" key="1">
    <citation type="submission" date="2006-10" db="EMBL/GenBank/DDBJ databases">
        <authorList>
            <person name="Amadeo P."/>
            <person name="Zhao Q."/>
            <person name="Wortman J."/>
            <person name="Fraser-Liggett C."/>
            <person name="Carlton J."/>
        </authorList>
    </citation>
    <scope>NUCLEOTIDE SEQUENCE</scope>
    <source>
        <strain evidence="2">G3</strain>
    </source>
</reference>
<dbReference type="Gene3D" id="1.10.472.80">
    <property type="entry name" value="Ypt/Rab-GAP domain of gyp1p, domain 3"/>
    <property type="match status" value="1"/>
</dbReference>
<feature type="domain" description="Rab-GAP TBC" evidence="1">
    <location>
        <begin position="40"/>
        <end position="267"/>
    </location>
</feature>
<evidence type="ECO:0000313" key="2">
    <source>
        <dbReference type="EMBL" id="EAX97697.1"/>
    </source>
</evidence>
<dbReference type="EMBL" id="DS113704">
    <property type="protein sequence ID" value="EAX97697.1"/>
    <property type="molecule type" value="Genomic_DNA"/>
</dbReference>
<dbReference type="PANTHER" id="PTHR22957:SF168">
    <property type="entry name" value="TBC DOMAIN-CONTAINING PROTEIN KINASE-LIKE PROTEIN"/>
    <property type="match status" value="1"/>
</dbReference>
<proteinExistence type="predicted"/>
<dbReference type="KEGG" id="tva:4755488"/>
<dbReference type="VEuPathDB" id="TrichDB:TVAG_279980"/>
<dbReference type="RefSeq" id="XP_001310627.1">
    <property type="nucleotide sequence ID" value="XM_001310626.1"/>
</dbReference>
<dbReference type="GO" id="GO:0005096">
    <property type="term" value="F:GTPase activator activity"/>
    <property type="evidence" value="ECO:0000318"/>
    <property type="project" value="GO_Central"/>
</dbReference>
<dbReference type="PANTHER" id="PTHR22957">
    <property type="entry name" value="TBC1 DOMAIN FAMILY MEMBER GTPASE-ACTIVATING PROTEIN"/>
    <property type="match status" value="1"/>
</dbReference>
<dbReference type="InParanoid" id="A2FBL1"/>
<organism evidence="2 3">
    <name type="scientific">Trichomonas vaginalis (strain ATCC PRA-98 / G3)</name>
    <dbReference type="NCBI Taxonomy" id="412133"/>
    <lineage>
        <taxon>Eukaryota</taxon>
        <taxon>Metamonada</taxon>
        <taxon>Parabasalia</taxon>
        <taxon>Trichomonadida</taxon>
        <taxon>Trichomonadidae</taxon>
        <taxon>Trichomonas</taxon>
    </lineage>
</organism>
<name>A2FBL1_TRIV3</name>
<dbReference type="InterPro" id="IPR035969">
    <property type="entry name" value="Rab-GAP_TBC_sf"/>
</dbReference>